<dbReference type="InterPro" id="IPR013573">
    <property type="entry name" value="Tscrpt_reg_YcdC_C"/>
</dbReference>
<keyword evidence="5" id="KW-1185">Reference proteome</keyword>
<dbReference type="SUPFAM" id="SSF48498">
    <property type="entry name" value="Tetracyclin repressor-like, C-terminal domain"/>
    <property type="match status" value="1"/>
</dbReference>
<organism evidence="4 5">
    <name type="scientific">Curvibacter cyanobacteriorum</name>
    <dbReference type="NCBI Taxonomy" id="3026422"/>
    <lineage>
        <taxon>Bacteria</taxon>
        <taxon>Pseudomonadati</taxon>
        <taxon>Pseudomonadota</taxon>
        <taxon>Betaproteobacteria</taxon>
        <taxon>Burkholderiales</taxon>
        <taxon>Comamonadaceae</taxon>
        <taxon>Curvibacter</taxon>
    </lineage>
</organism>
<dbReference type="EMBL" id="JAQSIP010000013">
    <property type="protein sequence ID" value="MDD0840917.1"/>
    <property type="molecule type" value="Genomic_DNA"/>
</dbReference>
<dbReference type="PANTHER" id="PTHR30055">
    <property type="entry name" value="HTH-TYPE TRANSCRIPTIONAL REGULATOR RUTR"/>
    <property type="match status" value="1"/>
</dbReference>
<accession>A0ABT5N4A9</accession>
<evidence type="ECO:0000259" key="3">
    <source>
        <dbReference type="PROSITE" id="PS50977"/>
    </source>
</evidence>
<dbReference type="Gene3D" id="1.10.10.60">
    <property type="entry name" value="Homeodomain-like"/>
    <property type="match status" value="1"/>
</dbReference>
<dbReference type="Proteomes" id="UP001528673">
    <property type="component" value="Unassembled WGS sequence"/>
</dbReference>
<evidence type="ECO:0000256" key="1">
    <source>
        <dbReference type="ARBA" id="ARBA00023125"/>
    </source>
</evidence>
<gene>
    <name evidence="4" type="ORF">PSQ40_20240</name>
</gene>
<dbReference type="Pfam" id="PF08362">
    <property type="entry name" value="TetR_C_3"/>
    <property type="match status" value="1"/>
</dbReference>
<dbReference type="InterPro" id="IPR009057">
    <property type="entry name" value="Homeodomain-like_sf"/>
</dbReference>
<dbReference type="PRINTS" id="PR00455">
    <property type="entry name" value="HTHTETR"/>
</dbReference>
<dbReference type="InterPro" id="IPR036271">
    <property type="entry name" value="Tet_transcr_reg_TetR-rel_C_sf"/>
</dbReference>
<protein>
    <submittedName>
        <fullName evidence="4">TetR/AcrR family transcriptional regulator</fullName>
    </submittedName>
</protein>
<feature type="DNA-binding region" description="H-T-H motif" evidence="2">
    <location>
        <begin position="44"/>
        <end position="63"/>
    </location>
</feature>
<evidence type="ECO:0000313" key="4">
    <source>
        <dbReference type="EMBL" id="MDD0840917.1"/>
    </source>
</evidence>
<evidence type="ECO:0000313" key="5">
    <source>
        <dbReference type="Proteomes" id="UP001528673"/>
    </source>
</evidence>
<dbReference type="InterPro" id="IPR050109">
    <property type="entry name" value="HTH-type_TetR-like_transc_reg"/>
</dbReference>
<reference evidence="4 5" key="1">
    <citation type="submission" date="2023-02" db="EMBL/GenBank/DDBJ databases">
        <title>Bacterial whole genomic sequence of Curvibacter sp. HBC61.</title>
        <authorList>
            <person name="Le V."/>
            <person name="Ko S.-R."/>
            <person name="Ahn C.-Y."/>
            <person name="Oh H.-M."/>
        </authorList>
    </citation>
    <scope>NUCLEOTIDE SEQUENCE [LARGE SCALE GENOMIC DNA]</scope>
    <source>
        <strain evidence="4 5">HBC61</strain>
    </source>
</reference>
<proteinExistence type="predicted"/>
<comment type="caution">
    <text evidence="4">The sequence shown here is derived from an EMBL/GenBank/DDBJ whole genome shotgun (WGS) entry which is preliminary data.</text>
</comment>
<feature type="domain" description="HTH tetR-type" evidence="3">
    <location>
        <begin position="21"/>
        <end position="81"/>
    </location>
</feature>
<dbReference type="SUPFAM" id="SSF46689">
    <property type="entry name" value="Homeodomain-like"/>
    <property type="match status" value="1"/>
</dbReference>
<evidence type="ECO:0000256" key="2">
    <source>
        <dbReference type="PROSITE-ProRule" id="PRU00335"/>
    </source>
</evidence>
<keyword evidence="1 2" id="KW-0238">DNA-binding</keyword>
<dbReference type="Pfam" id="PF00440">
    <property type="entry name" value="TetR_N"/>
    <property type="match status" value="1"/>
</dbReference>
<dbReference type="PANTHER" id="PTHR30055:SF196">
    <property type="entry name" value="HTH-TYPE TRANSCRIPTIONAL REGULATOR RUTR"/>
    <property type="match status" value="1"/>
</dbReference>
<sequence length="231" mass="25316">MLAEADAEPQAPGQRARAGRERTLAAIRAAAIVEFSQHGFKGASTQAIAERAGLTKPQLHYYIQGKDELYEELLGSVLQGWSSAFVFDAPADGPAADPRQVLAEYVRRKLDYALDQPGLSRIFTSEVLSGGRKLGRYWPEALRSTQHKVEVIERWMAAGLVRPLDARVLLMQIWGMTQHYADYGVQVRVMLGLPPDAPIERAPIALQITNFVLMGCGLAPLQDSPPLSAPV</sequence>
<name>A0ABT5N4A9_9BURK</name>
<dbReference type="InterPro" id="IPR001647">
    <property type="entry name" value="HTH_TetR"/>
</dbReference>
<dbReference type="PROSITE" id="PS50977">
    <property type="entry name" value="HTH_TETR_2"/>
    <property type="match status" value="1"/>
</dbReference>
<dbReference type="Gene3D" id="1.10.357.10">
    <property type="entry name" value="Tetracycline Repressor, domain 2"/>
    <property type="match status" value="1"/>
</dbReference>